<dbReference type="AlphaFoldDB" id="A0A498LEQ2"/>
<keyword evidence="2" id="KW-0812">Transmembrane</keyword>
<comment type="caution">
    <text evidence="3">The sequence shown here is derived from an EMBL/GenBank/DDBJ whole genome shotgun (WGS) entry which is preliminary data.</text>
</comment>
<proteinExistence type="predicted"/>
<dbReference type="EMBL" id="QBIY01011788">
    <property type="protein sequence ID" value="RXN29450.1"/>
    <property type="molecule type" value="Genomic_DNA"/>
</dbReference>
<accession>A0A498LEQ2</accession>
<evidence type="ECO:0000313" key="4">
    <source>
        <dbReference type="EMBL" id="RXN29450.1"/>
    </source>
</evidence>
<evidence type="ECO:0000256" key="1">
    <source>
        <dbReference type="SAM" id="MobiDB-lite"/>
    </source>
</evidence>
<feature type="transmembrane region" description="Helical" evidence="2">
    <location>
        <begin position="20"/>
        <end position="44"/>
    </location>
</feature>
<keyword evidence="2" id="KW-0472">Membrane</keyword>
<dbReference type="Proteomes" id="UP000290572">
    <property type="component" value="Unassembled WGS sequence"/>
</dbReference>
<keyword evidence="5" id="KW-1185">Reference proteome</keyword>
<evidence type="ECO:0000313" key="3">
    <source>
        <dbReference type="EMBL" id="RXN06680.1"/>
    </source>
</evidence>
<evidence type="ECO:0000313" key="5">
    <source>
        <dbReference type="Proteomes" id="UP000290572"/>
    </source>
</evidence>
<feature type="compositionally biased region" description="Polar residues" evidence="1">
    <location>
        <begin position="203"/>
        <end position="216"/>
    </location>
</feature>
<keyword evidence="2" id="KW-1133">Transmembrane helix</keyword>
<dbReference type="OrthoDB" id="8907078at2759"/>
<protein>
    <submittedName>
        <fullName evidence="3">Uncharacterized protein</fullName>
    </submittedName>
</protein>
<dbReference type="EMBL" id="QBIY01013359">
    <property type="protein sequence ID" value="RXN06680.1"/>
    <property type="molecule type" value="Genomic_DNA"/>
</dbReference>
<evidence type="ECO:0000256" key="2">
    <source>
        <dbReference type="SAM" id="Phobius"/>
    </source>
</evidence>
<sequence>MSTTVSPKVPSASTDSADQRTIVVGAFCCLVFFFMIVVLLLILYRKIPLCCKMRVYQESRSDMESPPQYYNSRQTLVGSSDAEQTHDTGLDNVNAQSGSLFLIGVPSSYYLSSLEPPLPRLPSYESVRKKDRQRQIHMMIADRFGLNGPVVTEPPPTYEESIRQSVQSIDVPFDILAPEEPPQAPVTVSEADTDLPAYEDLPQISQDSQDPNNTVN</sequence>
<gene>
    <name evidence="3" type="ORF">ROHU_012277</name>
    <name evidence="4" type="ORF">ROHU_018576</name>
</gene>
<reference evidence="3 5" key="1">
    <citation type="submission" date="2018-03" db="EMBL/GenBank/DDBJ databases">
        <title>Draft genome sequence of Rohu Carp (Labeo rohita).</title>
        <authorList>
            <person name="Das P."/>
            <person name="Kushwaha B."/>
            <person name="Joshi C.G."/>
            <person name="Kumar D."/>
            <person name="Nagpure N.S."/>
            <person name="Sahoo L."/>
            <person name="Das S.P."/>
            <person name="Bit A."/>
            <person name="Patnaik S."/>
            <person name="Meher P.K."/>
            <person name="Jayasankar P."/>
            <person name="Koringa P.G."/>
            <person name="Patel N.V."/>
            <person name="Hinsu A.T."/>
            <person name="Kumar R."/>
            <person name="Pandey M."/>
            <person name="Agarwal S."/>
            <person name="Srivastava S."/>
            <person name="Singh M."/>
            <person name="Iquebal M.A."/>
            <person name="Jaiswal S."/>
            <person name="Angadi U.B."/>
            <person name="Kumar N."/>
            <person name="Raza M."/>
            <person name="Shah T.M."/>
            <person name="Rai A."/>
            <person name="Jena J.K."/>
        </authorList>
    </citation>
    <scope>NUCLEOTIDE SEQUENCE [LARGE SCALE GENOMIC DNA]</scope>
    <source>
        <strain evidence="3">DASCIFA01</strain>
        <tissue evidence="3">Testis</tissue>
    </source>
</reference>
<organism evidence="3 5">
    <name type="scientific">Labeo rohita</name>
    <name type="common">Indian major carp</name>
    <name type="synonym">Cyprinus rohita</name>
    <dbReference type="NCBI Taxonomy" id="84645"/>
    <lineage>
        <taxon>Eukaryota</taxon>
        <taxon>Metazoa</taxon>
        <taxon>Chordata</taxon>
        <taxon>Craniata</taxon>
        <taxon>Vertebrata</taxon>
        <taxon>Euteleostomi</taxon>
        <taxon>Actinopterygii</taxon>
        <taxon>Neopterygii</taxon>
        <taxon>Teleostei</taxon>
        <taxon>Ostariophysi</taxon>
        <taxon>Cypriniformes</taxon>
        <taxon>Cyprinidae</taxon>
        <taxon>Labeoninae</taxon>
        <taxon>Labeonini</taxon>
        <taxon>Labeo</taxon>
    </lineage>
</organism>
<feature type="region of interest" description="Disordered" evidence="1">
    <location>
        <begin position="176"/>
        <end position="216"/>
    </location>
</feature>
<name>A0A498LEQ2_LABRO</name>